<evidence type="ECO:0000313" key="3">
    <source>
        <dbReference type="Proteomes" id="UP000245119"/>
    </source>
</evidence>
<proteinExistence type="predicted"/>
<feature type="region of interest" description="Disordered" evidence="1">
    <location>
        <begin position="63"/>
        <end position="103"/>
    </location>
</feature>
<gene>
    <name evidence="2" type="ORF">C0Q70_16481</name>
</gene>
<comment type="caution">
    <text evidence="2">The sequence shown here is derived from an EMBL/GenBank/DDBJ whole genome shotgun (WGS) entry which is preliminary data.</text>
</comment>
<reference evidence="2 3" key="1">
    <citation type="submission" date="2018-04" db="EMBL/GenBank/DDBJ databases">
        <title>The genome of golden apple snail Pomacea canaliculata provides insight into stress tolerance and invasive adaptation.</title>
        <authorList>
            <person name="Liu C."/>
            <person name="Liu B."/>
            <person name="Ren Y."/>
            <person name="Zhang Y."/>
            <person name="Wang H."/>
            <person name="Li S."/>
            <person name="Jiang F."/>
            <person name="Yin L."/>
            <person name="Zhang G."/>
            <person name="Qian W."/>
            <person name="Fan W."/>
        </authorList>
    </citation>
    <scope>NUCLEOTIDE SEQUENCE [LARGE SCALE GENOMIC DNA]</scope>
    <source>
        <strain evidence="2">SZHN2017</strain>
        <tissue evidence="2">Muscle</tissue>
    </source>
</reference>
<protein>
    <submittedName>
        <fullName evidence="2">Uncharacterized protein</fullName>
    </submittedName>
</protein>
<feature type="region of interest" description="Disordered" evidence="1">
    <location>
        <begin position="1"/>
        <end position="29"/>
    </location>
</feature>
<evidence type="ECO:0000256" key="1">
    <source>
        <dbReference type="SAM" id="MobiDB-lite"/>
    </source>
</evidence>
<dbReference type="Proteomes" id="UP000245119">
    <property type="component" value="Linkage Group LG10"/>
</dbReference>
<organism evidence="2 3">
    <name type="scientific">Pomacea canaliculata</name>
    <name type="common">Golden apple snail</name>
    <dbReference type="NCBI Taxonomy" id="400727"/>
    <lineage>
        <taxon>Eukaryota</taxon>
        <taxon>Metazoa</taxon>
        <taxon>Spiralia</taxon>
        <taxon>Lophotrochozoa</taxon>
        <taxon>Mollusca</taxon>
        <taxon>Gastropoda</taxon>
        <taxon>Caenogastropoda</taxon>
        <taxon>Architaenioglossa</taxon>
        <taxon>Ampullarioidea</taxon>
        <taxon>Ampullariidae</taxon>
        <taxon>Pomacea</taxon>
    </lineage>
</organism>
<feature type="compositionally biased region" description="Basic and acidic residues" evidence="1">
    <location>
        <begin position="18"/>
        <end position="29"/>
    </location>
</feature>
<evidence type="ECO:0000313" key="2">
    <source>
        <dbReference type="EMBL" id="PVD23218.1"/>
    </source>
</evidence>
<keyword evidence="3" id="KW-1185">Reference proteome</keyword>
<accession>A0A2T7NPX1</accession>
<dbReference type="EMBL" id="PZQS01000010">
    <property type="protein sequence ID" value="PVD23218.1"/>
    <property type="molecule type" value="Genomic_DNA"/>
</dbReference>
<dbReference type="AlphaFoldDB" id="A0A2T7NPX1"/>
<sequence length="129" mass="14511">MAVFGQTRRRSGQSMKPTGKDVEMEGWVGEERKTDGLGCEEEFARKKRREGGDGCRERGVEWEMSGRSCKGDKRRAKKVKRMPDETPARPPHSAARGSDNGVRISINARLLKFRPQNEAVEPPSHISCQ</sequence>
<name>A0A2T7NPX1_POMCA</name>